<dbReference type="RefSeq" id="WP_168981575.1">
    <property type="nucleotide sequence ID" value="NZ_JABAGD010000010.1"/>
</dbReference>
<comment type="caution">
    <text evidence="1">The sequence shown here is derived from an EMBL/GenBank/DDBJ whole genome shotgun (WGS) entry which is preliminary data.</text>
</comment>
<reference evidence="1 2" key="1">
    <citation type="submission" date="2020-04" db="EMBL/GenBank/DDBJ databases">
        <authorList>
            <person name="Hitch T.C.A."/>
            <person name="Wylensek D."/>
            <person name="Clavel T."/>
        </authorList>
    </citation>
    <scope>NUCLEOTIDE SEQUENCE [LARGE SCALE GENOMIC DNA]</scope>
    <source>
        <strain evidence="1 2">WB01_NA02</strain>
    </source>
</reference>
<dbReference type="EMBL" id="JABAGD010000010">
    <property type="protein sequence ID" value="NMF04583.1"/>
    <property type="molecule type" value="Genomic_DNA"/>
</dbReference>
<evidence type="ECO:0000313" key="2">
    <source>
        <dbReference type="Proteomes" id="UP000587880"/>
    </source>
</evidence>
<protein>
    <submittedName>
        <fullName evidence="1">Uncharacterized protein</fullName>
    </submittedName>
</protein>
<sequence>MFNAEFGNKLSNAIKSDNLAKKIEEDFIGLILNIIEECSSSYKITKEISNFVFQIPNQIYFNKMKKLLQGSYCKIDTKQRVKFAEKFSDDGYDKYVRRQLELIDSMNDENKIQYIANLTRACVLGFIDVNVYFKLSYIINQATVEELIYLGENINNAIKNNNAYIFAFQQIGLVKEGLIAGASQNTSKYFYTEFAIAIDRFAIKFDEENTTYKYDSSNLLTLESMKFKDTDIDIDTMSEEEVEQFKRELLAKADKSSDKEQLNS</sequence>
<dbReference type="Proteomes" id="UP000587880">
    <property type="component" value="Unassembled WGS sequence"/>
</dbReference>
<accession>A0A7X9SMH0</accession>
<proteinExistence type="predicted"/>
<dbReference type="AlphaFoldDB" id="A0A7X9SMH0"/>
<evidence type="ECO:0000313" key="1">
    <source>
        <dbReference type="EMBL" id="NMF04583.1"/>
    </source>
</evidence>
<gene>
    <name evidence="1" type="ORF">HF849_07380</name>
</gene>
<organism evidence="1 2">
    <name type="scientific">Clostridium beijerinckii</name>
    <name type="common">Clostridium MP</name>
    <dbReference type="NCBI Taxonomy" id="1520"/>
    <lineage>
        <taxon>Bacteria</taxon>
        <taxon>Bacillati</taxon>
        <taxon>Bacillota</taxon>
        <taxon>Clostridia</taxon>
        <taxon>Eubacteriales</taxon>
        <taxon>Clostridiaceae</taxon>
        <taxon>Clostridium</taxon>
    </lineage>
</organism>
<name>A0A7X9SMH0_CLOBE</name>